<dbReference type="AlphaFoldDB" id="A0AAV4H136"/>
<organism evidence="1 2">
    <name type="scientific">Elysia marginata</name>
    <dbReference type="NCBI Taxonomy" id="1093978"/>
    <lineage>
        <taxon>Eukaryota</taxon>
        <taxon>Metazoa</taxon>
        <taxon>Spiralia</taxon>
        <taxon>Lophotrochozoa</taxon>
        <taxon>Mollusca</taxon>
        <taxon>Gastropoda</taxon>
        <taxon>Heterobranchia</taxon>
        <taxon>Euthyneura</taxon>
        <taxon>Panpulmonata</taxon>
        <taxon>Sacoglossa</taxon>
        <taxon>Placobranchoidea</taxon>
        <taxon>Plakobranchidae</taxon>
        <taxon>Elysia</taxon>
    </lineage>
</organism>
<proteinExistence type="predicted"/>
<reference evidence="1 2" key="1">
    <citation type="journal article" date="2021" name="Elife">
        <title>Chloroplast acquisition without the gene transfer in kleptoplastic sea slugs, Plakobranchus ocellatus.</title>
        <authorList>
            <person name="Maeda T."/>
            <person name="Takahashi S."/>
            <person name="Yoshida T."/>
            <person name="Shimamura S."/>
            <person name="Takaki Y."/>
            <person name="Nagai Y."/>
            <person name="Toyoda A."/>
            <person name="Suzuki Y."/>
            <person name="Arimoto A."/>
            <person name="Ishii H."/>
            <person name="Satoh N."/>
            <person name="Nishiyama T."/>
            <person name="Hasebe M."/>
            <person name="Maruyama T."/>
            <person name="Minagawa J."/>
            <person name="Obokata J."/>
            <person name="Shigenobu S."/>
        </authorList>
    </citation>
    <scope>NUCLEOTIDE SEQUENCE [LARGE SCALE GENOMIC DNA]</scope>
</reference>
<sequence length="132" mass="14291">MPVEPSTDAPVVQYRLHASSRRHHPVSQPHHHLLPCCAEDLDLGTSPDDLELCLSSSAAAAAYSAHHLAGDGNNGGSSNTNGQNLISTHSPPLINLSPNLSPSSETFYDFRETTRRRSFHGEHLPKHIISQA</sequence>
<evidence type="ECO:0000313" key="1">
    <source>
        <dbReference type="EMBL" id="GFR91224.1"/>
    </source>
</evidence>
<dbReference type="EMBL" id="BMAT01012386">
    <property type="protein sequence ID" value="GFR91224.1"/>
    <property type="molecule type" value="Genomic_DNA"/>
</dbReference>
<name>A0AAV4H136_9GAST</name>
<dbReference type="Proteomes" id="UP000762676">
    <property type="component" value="Unassembled WGS sequence"/>
</dbReference>
<protein>
    <submittedName>
        <fullName evidence="1">Protein regulator of cytokinesis 1</fullName>
    </submittedName>
</protein>
<comment type="caution">
    <text evidence="1">The sequence shown here is derived from an EMBL/GenBank/DDBJ whole genome shotgun (WGS) entry which is preliminary data.</text>
</comment>
<accession>A0AAV4H136</accession>
<evidence type="ECO:0000313" key="2">
    <source>
        <dbReference type="Proteomes" id="UP000762676"/>
    </source>
</evidence>
<gene>
    <name evidence="1" type="ORF">ElyMa_006170400</name>
</gene>
<keyword evidence="2" id="KW-1185">Reference proteome</keyword>